<evidence type="ECO:0000313" key="3">
    <source>
        <dbReference type="Proteomes" id="UP000198287"/>
    </source>
</evidence>
<feature type="region of interest" description="Disordered" evidence="1">
    <location>
        <begin position="1"/>
        <end position="33"/>
    </location>
</feature>
<reference evidence="2 3" key="1">
    <citation type="submission" date="2015-12" db="EMBL/GenBank/DDBJ databases">
        <title>The genome of Folsomia candida.</title>
        <authorList>
            <person name="Faddeeva A."/>
            <person name="Derks M.F."/>
            <person name="Anvar Y."/>
            <person name="Smit S."/>
            <person name="Van Straalen N."/>
            <person name="Roelofs D."/>
        </authorList>
    </citation>
    <scope>NUCLEOTIDE SEQUENCE [LARGE SCALE GENOMIC DNA]</scope>
    <source>
        <strain evidence="2 3">VU population</strain>
        <tissue evidence="2">Whole body</tissue>
    </source>
</reference>
<evidence type="ECO:0000313" key="2">
    <source>
        <dbReference type="EMBL" id="OXA38917.1"/>
    </source>
</evidence>
<feature type="compositionally biased region" description="Polar residues" evidence="1">
    <location>
        <begin position="8"/>
        <end position="17"/>
    </location>
</feature>
<organism evidence="2 3">
    <name type="scientific">Folsomia candida</name>
    <name type="common">Springtail</name>
    <dbReference type="NCBI Taxonomy" id="158441"/>
    <lineage>
        <taxon>Eukaryota</taxon>
        <taxon>Metazoa</taxon>
        <taxon>Ecdysozoa</taxon>
        <taxon>Arthropoda</taxon>
        <taxon>Hexapoda</taxon>
        <taxon>Collembola</taxon>
        <taxon>Entomobryomorpha</taxon>
        <taxon>Isotomoidea</taxon>
        <taxon>Isotomidae</taxon>
        <taxon>Proisotominae</taxon>
        <taxon>Folsomia</taxon>
    </lineage>
</organism>
<gene>
    <name evidence="2" type="ORF">Fcan01_26273</name>
</gene>
<proteinExistence type="predicted"/>
<dbReference type="EMBL" id="LNIX01000042">
    <property type="protein sequence ID" value="OXA38917.1"/>
    <property type="molecule type" value="Genomic_DNA"/>
</dbReference>
<comment type="caution">
    <text evidence="2">The sequence shown here is derived from an EMBL/GenBank/DDBJ whole genome shotgun (WGS) entry which is preliminary data.</text>
</comment>
<dbReference type="AlphaFoldDB" id="A0A226D2H3"/>
<keyword evidence="3" id="KW-1185">Reference proteome</keyword>
<evidence type="ECO:0000256" key="1">
    <source>
        <dbReference type="SAM" id="MobiDB-lite"/>
    </source>
</evidence>
<sequence length="350" mass="38719">MGSFMVISPSQEHSNPGRTRHPTHPATHPPAKPKLALSKRKLLFQSFPSLKLCEEHAHHPLPPPHLPVHIHGRRMNLQVLKLGDQVGSSNIRRAAKCPPEARTEKEEKVAYSTLCFVPRRRGRRKQEEEEDSGGEKYRATRVHMCHLYCLCSALTTTAPLCMDPSQKTPLLPPAVPIPPQLSPEIRPGSDAQQATYQGCNFPILFSCWRRGRTSSISGDMVNRRTERTTIPFFFVSGNSTAVAVVVVDSSVDSTVKDVVHHKVCTRGSQAGCEWVGELVMKLDRNGDNHVAGVSLATHYPVSVSPPLRLLRGEQNKMNETNLSFKTGDYLSELNSTRKESESGEVVAVDG</sequence>
<name>A0A226D2H3_FOLCA</name>
<dbReference type="Proteomes" id="UP000198287">
    <property type="component" value="Unassembled WGS sequence"/>
</dbReference>
<accession>A0A226D2H3</accession>
<protein>
    <submittedName>
        <fullName evidence="2">Uncharacterized protein</fullName>
    </submittedName>
</protein>